<sequence length="110" mass="12263">MKILKGVIVDVLDKGTPEKPWAIVGIQAESVNRNGMKQFELFELSVFGDAVKNGLHNVYRAQKGVEVYAPFSVSYNERYKELNYQLAGIPLRLDEARPVQPVTSAPQKSA</sequence>
<proteinExistence type="predicted"/>
<organism evidence="1 2">
    <name type="scientific">Pseudomonas syringae pv. viburni</name>
    <dbReference type="NCBI Taxonomy" id="251703"/>
    <lineage>
        <taxon>Bacteria</taxon>
        <taxon>Pseudomonadati</taxon>
        <taxon>Pseudomonadota</taxon>
        <taxon>Gammaproteobacteria</taxon>
        <taxon>Pseudomonadales</taxon>
        <taxon>Pseudomonadaceae</taxon>
        <taxon>Pseudomonas</taxon>
    </lineage>
</organism>
<reference evidence="1 2" key="1">
    <citation type="submission" date="2015-09" db="EMBL/GenBank/DDBJ databases">
        <title>Genome announcement of multiple Pseudomonas syringae strains.</title>
        <authorList>
            <person name="Thakur S."/>
            <person name="Wang P.W."/>
            <person name="Gong Y."/>
            <person name="Weir B.S."/>
            <person name="Guttman D.S."/>
        </authorList>
    </citation>
    <scope>NUCLEOTIDE SEQUENCE [LARGE SCALE GENOMIC DNA]</scope>
    <source>
        <strain evidence="1 2">ICMP3963</strain>
    </source>
</reference>
<protein>
    <submittedName>
        <fullName evidence="1">Transposase</fullName>
    </submittedName>
</protein>
<dbReference type="EMBL" id="LJRR01000094">
    <property type="protein sequence ID" value="KPZ21743.1"/>
    <property type="molecule type" value="Genomic_DNA"/>
</dbReference>
<name>A0A0Q0DTN5_9PSED</name>
<comment type="caution">
    <text evidence="1">The sequence shown here is derived from an EMBL/GenBank/DDBJ whole genome shotgun (WGS) entry which is preliminary data.</text>
</comment>
<evidence type="ECO:0000313" key="1">
    <source>
        <dbReference type="EMBL" id="KPZ21743.1"/>
    </source>
</evidence>
<dbReference type="AlphaFoldDB" id="A0A0Q0DTN5"/>
<accession>A0A0Q0DTN5</accession>
<dbReference type="Proteomes" id="UP000050317">
    <property type="component" value="Unassembled WGS sequence"/>
</dbReference>
<gene>
    <name evidence="1" type="ORF">ALO40_200052</name>
</gene>
<dbReference type="RefSeq" id="WP_020342994.1">
    <property type="nucleotide sequence ID" value="NZ_JYHK01000089.1"/>
</dbReference>
<evidence type="ECO:0000313" key="2">
    <source>
        <dbReference type="Proteomes" id="UP000050317"/>
    </source>
</evidence>
<dbReference type="PATRIC" id="fig|251703.9.peg.2309"/>